<dbReference type="EMBL" id="GL377576">
    <property type="protein sequence ID" value="EFJ29988.1"/>
    <property type="molecule type" value="Genomic_DNA"/>
</dbReference>
<dbReference type="Proteomes" id="UP000001514">
    <property type="component" value="Unassembled WGS sequence"/>
</dbReference>
<dbReference type="InParanoid" id="D8RDA8"/>
<proteinExistence type="predicted"/>
<gene>
    <name evidence="1" type="ORF">SELMODRAFT_410043</name>
</gene>
<dbReference type="Gramene" id="EFJ29988">
    <property type="protein sequence ID" value="EFJ29988"/>
    <property type="gene ID" value="SELMODRAFT_410043"/>
</dbReference>
<dbReference type="HOGENOM" id="CLU_1899800_0_0_1"/>
<evidence type="ECO:0000313" key="1">
    <source>
        <dbReference type="EMBL" id="EFJ29988.1"/>
    </source>
</evidence>
<accession>D8RDA8</accession>
<dbReference type="AlphaFoldDB" id="D8RDA8"/>
<keyword evidence="2" id="KW-1185">Reference proteome</keyword>
<sequence length="134" mass="14839">MGFLQHAYKSTLFASMLLAAFAINLDFTLESVPRLFITFSSYKGDTTKLLVVVDTGSRFTWGKSEMLEKALLSTSFSEEQCDDFAADWEEYNLDKDRICKINVTYGAGNTGIIGSMAQGWDIRIGDGDGNLLLP</sequence>
<dbReference type="KEGG" id="smo:SELMODRAFT_410043"/>
<reference evidence="1 2" key="1">
    <citation type="journal article" date="2011" name="Science">
        <title>The Selaginella genome identifies genetic changes associated with the evolution of vascular plants.</title>
        <authorList>
            <person name="Banks J.A."/>
            <person name="Nishiyama T."/>
            <person name="Hasebe M."/>
            <person name="Bowman J.L."/>
            <person name="Gribskov M."/>
            <person name="dePamphilis C."/>
            <person name="Albert V.A."/>
            <person name="Aono N."/>
            <person name="Aoyama T."/>
            <person name="Ambrose B.A."/>
            <person name="Ashton N.W."/>
            <person name="Axtell M.J."/>
            <person name="Barker E."/>
            <person name="Barker M.S."/>
            <person name="Bennetzen J.L."/>
            <person name="Bonawitz N.D."/>
            <person name="Chapple C."/>
            <person name="Cheng C."/>
            <person name="Correa L.G."/>
            <person name="Dacre M."/>
            <person name="DeBarry J."/>
            <person name="Dreyer I."/>
            <person name="Elias M."/>
            <person name="Engstrom E.M."/>
            <person name="Estelle M."/>
            <person name="Feng L."/>
            <person name="Finet C."/>
            <person name="Floyd S.K."/>
            <person name="Frommer W.B."/>
            <person name="Fujita T."/>
            <person name="Gramzow L."/>
            <person name="Gutensohn M."/>
            <person name="Harholt J."/>
            <person name="Hattori M."/>
            <person name="Heyl A."/>
            <person name="Hirai T."/>
            <person name="Hiwatashi Y."/>
            <person name="Ishikawa M."/>
            <person name="Iwata M."/>
            <person name="Karol K.G."/>
            <person name="Koehler B."/>
            <person name="Kolukisaoglu U."/>
            <person name="Kubo M."/>
            <person name="Kurata T."/>
            <person name="Lalonde S."/>
            <person name="Li K."/>
            <person name="Li Y."/>
            <person name="Litt A."/>
            <person name="Lyons E."/>
            <person name="Manning G."/>
            <person name="Maruyama T."/>
            <person name="Michael T.P."/>
            <person name="Mikami K."/>
            <person name="Miyazaki S."/>
            <person name="Morinaga S."/>
            <person name="Murata T."/>
            <person name="Mueller-Roeber B."/>
            <person name="Nelson D.R."/>
            <person name="Obara M."/>
            <person name="Oguri Y."/>
            <person name="Olmstead R.G."/>
            <person name="Onodera N."/>
            <person name="Petersen B.L."/>
            <person name="Pils B."/>
            <person name="Prigge M."/>
            <person name="Rensing S.A."/>
            <person name="Riano-Pachon D.M."/>
            <person name="Roberts A.W."/>
            <person name="Sato Y."/>
            <person name="Scheller H.V."/>
            <person name="Schulz B."/>
            <person name="Schulz C."/>
            <person name="Shakirov E.V."/>
            <person name="Shibagaki N."/>
            <person name="Shinohara N."/>
            <person name="Shippen D.E."/>
            <person name="Soerensen I."/>
            <person name="Sotooka R."/>
            <person name="Sugimoto N."/>
            <person name="Sugita M."/>
            <person name="Sumikawa N."/>
            <person name="Tanurdzic M."/>
            <person name="Theissen G."/>
            <person name="Ulvskov P."/>
            <person name="Wakazuki S."/>
            <person name="Weng J.K."/>
            <person name="Willats W.W."/>
            <person name="Wipf D."/>
            <person name="Wolf P.G."/>
            <person name="Yang L."/>
            <person name="Zimmer A.D."/>
            <person name="Zhu Q."/>
            <person name="Mitros T."/>
            <person name="Hellsten U."/>
            <person name="Loque D."/>
            <person name="Otillar R."/>
            <person name="Salamov A."/>
            <person name="Schmutz J."/>
            <person name="Shapiro H."/>
            <person name="Lindquist E."/>
            <person name="Lucas S."/>
            <person name="Rokhsar D."/>
            <person name="Grigoriev I.V."/>
        </authorList>
    </citation>
    <scope>NUCLEOTIDE SEQUENCE [LARGE SCALE GENOMIC DNA]</scope>
</reference>
<organism evidence="2">
    <name type="scientific">Selaginella moellendorffii</name>
    <name type="common">Spikemoss</name>
    <dbReference type="NCBI Taxonomy" id="88036"/>
    <lineage>
        <taxon>Eukaryota</taxon>
        <taxon>Viridiplantae</taxon>
        <taxon>Streptophyta</taxon>
        <taxon>Embryophyta</taxon>
        <taxon>Tracheophyta</taxon>
        <taxon>Lycopodiopsida</taxon>
        <taxon>Selaginellales</taxon>
        <taxon>Selaginellaceae</taxon>
        <taxon>Selaginella</taxon>
    </lineage>
</organism>
<protein>
    <submittedName>
        <fullName evidence="1">Uncharacterized protein</fullName>
    </submittedName>
</protein>
<evidence type="ECO:0000313" key="2">
    <source>
        <dbReference type="Proteomes" id="UP000001514"/>
    </source>
</evidence>
<name>D8RDA8_SELML</name>